<dbReference type="UniPathway" id="UPA00896">
    <property type="reaction ID" value="UER00863"/>
</dbReference>
<feature type="domain" description="Pyruvate carboxyltransferase" evidence="7">
    <location>
        <begin position="132"/>
        <end position="400"/>
    </location>
</feature>
<dbReference type="InterPro" id="IPR013785">
    <property type="entry name" value="Aldolase_TIM"/>
</dbReference>
<dbReference type="PROSITE" id="PS50991">
    <property type="entry name" value="PYR_CT"/>
    <property type="match status" value="1"/>
</dbReference>
<dbReference type="InterPro" id="IPR043594">
    <property type="entry name" value="HMGL"/>
</dbReference>
<evidence type="ECO:0000256" key="3">
    <source>
        <dbReference type="ARBA" id="ARBA00012910"/>
    </source>
</evidence>
<reference evidence="8 9" key="1">
    <citation type="journal article" date="2019" name="Genome Biol. Evol.">
        <title>The Rhododendron genome and chromosomal organization provide insight into shared whole-genome duplications across the heath family (Ericaceae).</title>
        <authorList>
            <person name="Soza V.L."/>
            <person name="Lindsley D."/>
            <person name="Waalkes A."/>
            <person name="Ramage E."/>
            <person name="Patwardhan R.P."/>
            <person name="Burton J.N."/>
            <person name="Adey A."/>
            <person name="Kumar A."/>
            <person name="Qiu R."/>
            <person name="Shendure J."/>
            <person name="Hall B."/>
        </authorList>
    </citation>
    <scope>NUCLEOTIDE SEQUENCE [LARGE SCALE GENOMIC DNA]</scope>
    <source>
        <strain evidence="8">RSF 1966-606</strain>
    </source>
</reference>
<comment type="caution">
    <text evidence="8">The sequence shown here is derived from an EMBL/GenBank/DDBJ whole genome shotgun (WGS) entry which is preliminary data.</text>
</comment>
<dbReference type="GO" id="GO:0046872">
    <property type="term" value="F:metal ion binding"/>
    <property type="evidence" value="ECO:0007669"/>
    <property type="project" value="UniProtKB-KW"/>
</dbReference>
<dbReference type="GO" id="GO:0004419">
    <property type="term" value="F:hydroxymethylglutaryl-CoA lyase activity"/>
    <property type="evidence" value="ECO:0007669"/>
    <property type="project" value="UniProtKB-EC"/>
</dbReference>
<dbReference type="PROSITE" id="PS01062">
    <property type="entry name" value="HMG_COA_LYASE"/>
    <property type="match status" value="1"/>
</dbReference>
<evidence type="ECO:0000313" key="8">
    <source>
        <dbReference type="EMBL" id="KAE9462125.1"/>
    </source>
</evidence>
<feature type="non-terminal residue" evidence="8">
    <location>
        <position position="1"/>
    </location>
</feature>
<dbReference type="EMBL" id="QEFC01000920">
    <property type="protein sequence ID" value="KAE9462125.1"/>
    <property type="molecule type" value="Genomic_DNA"/>
</dbReference>
<evidence type="ECO:0000256" key="5">
    <source>
        <dbReference type="ARBA" id="ARBA00023239"/>
    </source>
</evidence>
<evidence type="ECO:0000313" key="9">
    <source>
        <dbReference type="Proteomes" id="UP000428333"/>
    </source>
</evidence>
<evidence type="ECO:0000256" key="1">
    <source>
        <dbReference type="ARBA" id="ARBA00005143"/>
    </source>
</evidence>
<evidence type="ECO:0000259" key="7">
    <source>
        <dbReference type="PROSITE" id="PS50991"/>
    </source>
</evidence>
<dbReference type="CDD" id="cd07938">
    <property type="entry name" value="DRE_TIM_HMGL"/>
    <property type="match status" value="1"/>
</dbReference>
<proteinExistence type="inferred from homology"/>
<keyword evidence="4" id="KW-0479">Metal-binding</keyword>
<organism evidence="8 9">
    <name type="scientific">Rhododendron williamsianum</name>
    <dbReference type="NCBI Taxonomy" id="262921"/>
    <lineage>
        <taxon>Eukaryota</taxon>
        <taxon>Viridiplantae</taxon>
        <taxon>Streptophyta</taxon>
        <taxon>Embryophyta</taxon>
        <taxon>Tracheophyta</taxon>
        <taxon>Spermatophyta</taxon>
        <taxon>Magnoliopsida</taxon>
        <taxon>eudicotyledons</taxon>
        <taxon>Gunneridae</taxon>
        <taxon>Pentapetalae</taxon>
        <taxon>asterids</taxon>
        <taxon>Ericales</taxon>
        <taxon>Ericaceae</taxon>
        <taxon>Ericoideae</taxon>
        <taxon>Rhodoreae</taxon>
        <taxon>Rhododendron</taxon>
    </lineage>
</organism>
<dbReference type="PANTHER" id="PTHR42738">
    <property type="entry name" value="HYDROXYMETHYLGLUTARYL-COA LYASE"/>
    <property type="match status" value="1"/>
</dbReference>
<dbReference type="Pfam" id="PF00682">
    <property type="entry name" value="HMGL-like"/>
    <property type="match status" value="1"/>
</dbReference>
<evidence type="ECO:0000256" key="6">
    <source>
        <dbReference type="ARBA" id="ARBA00049877"/>
    </source>
</evidence>
<dbReference type="GO" id="GO:0006552">
    <property type="term" value="P:L-leucine catabolic process"/>
    <property type="evidence" value="ECO:0007669"/>
    <property type="project" value="TreeGrafter"/>
</dbReference>
<keyword evidence="5" id="KW-0456">Lyase</keyword>
<protein>
    <recommendedName>
        <fullName evidence="3">hydroxymethylglutaryl-CoA lyase</fullName>
        <ecNumber evidence="3">4.1.3.4</ecNumber>
    </recommendedName>
</protein>
<comment type="catalytic activity">
    <reaction evidence="6">
        <text>(3S)-3-hydroxy-3-methylglutaryl-CoA = acetoacetate + acetyl-CoA</text>
        <dbReference type="Rhea" id="RHEA:24404"/>
        <dbReference type="ChEBI" id="CHEBI:13705"/>
        <dbReference type="ChEBI" id="CHEBI:43074"/>
        <dbReference type="ChEBI" id="CHEBI:57288"/>
        <dbReference type="EC" id="4.1.3.4"/>
    </reaction>
</comment>
<comment type="similarity">
    <text evidence="2">Belongs to the HMG-CoA lyase family.</text>
</comment>
<dbReference type="GO" id="GO:0046951">
    <property type="term" value="P:ketone body biosynthetic process"/>
    <property type="evidence" value="ECO:0007669"/>
    <property type="project" value="TreeGrafter"/>
</dbReference>
<evidence type="ECO:0000256" key="4">
    <source>
        <dbReference type="ARBA" id="ARBA00022723"/>
    </source>
</evidence>
<gene>
    <name evidence="8" type="ORF">C3L33_05966</name>
</gene>
<comment type="pathway">
    <text evidence="1">Metabolic intermediate metabolism; (S)-3-hydroxy-3-methylglutaryl-CoA degradation; acetoacetate from (S)-3-hydroxy-3-methylglutaryl-CoA: step 1/1.</text>
</comment>
<dbReference type="GO" id="GO:0005739">
    <property type="term" value="C:mitochondrion"/>
    <property type="evidence" value="ECO:0007669"/>
    <property type="project" value="TreeGrafter"/>
</dbReference>
<dbReference type="EC" id="4.1.3.4" evidence="3"/>
<dbReference type="AlphaFoldDB" id="A0A6A4LVQ2"/>
<evidence type="ECO:0000256" key="2">
    <source>
        <dbReference type="ARBA" id="ARBA00009405"/>
    </source>
</evidence>
<dbReference type="FunFam" id="3.20.20.70:FF:000038">
    <property type="entry name" value="Hydroxymethylglutaryl-CoA lyase, mitochondrial"/>
    <property type="match status" value="1"/>
</dbReference>
<dbReference type="SUPFAM" id="SSF51569">
    <property type="entry name" value="Aldolase"/>
    <property type="match status" value="1"/>
</dbReference>
<sequence>NKGLTKLFSWWCTHVYLEFIPVSLTDSSSKMSSVEQPLGLDQFPGLSTIDGFSRCSSSACRPRGEDMGMGNCFIEGRSWSSSNSCQHQAFSYEYGAPCDSRYLPDHSYCSYCNDKRIRSIPNKFSKFVPRYVKIVEVGPRDGLQNEKNVVPTSVKVELIHRLVSSGLSVVEPTSFVSPKWVPQLADAKDVMEGVRNVKGVRLPVLTPNLKVGFEAAVAAGATEVAIFASASESFSRSNINCSIEESLIRYQAVAQTAKKLSIPVRGYVSCAVGCPVEGAIPPSKVAYVAKQLYDMGCFEISIADTIGVGTPGTVLPMLEAVMAVVPAENLAVHFHDTYGQSLPNILVSLQMGITTLDSSVAGLGGCPYAKGASGNVATEDVVYMLHGLGVQTNVDLQKLLLAGDFISKHLGRPSGSKTAIALSRMTADASKI</sequence>
<name>A0A6A4LVQ2_9ERIC</name>
<dbReference type="InterPro" id="IPR000891">
    <property type="entry name" value="PYR_CT"/>
</dbReference>
<dbReference type="PANTHER" id="PTHR42738:SF7">
    <property type="entry name" value="HYDROXYMETHYLGLUTARYL-COA LYASE"/>
    <property type="match status" value="1"/>
</dbReference>
<dbReference type="NCBIfam" id="NF004283">
    <property type="entry name" value="PRK05692.1"/>
    <property type="match status" value="1"/>
</dbReference>
<dbReference type="InterPro" id="IPR000138">
    <property type="entry name" value="HMG_CoA_lyase_AS"/>
</dbReference>
<dbReference type="Gene3D" id="3.20.20.70">
    <property type="entry name" value="Aldolase class I"/>
    <property type="match status" value="1"/>
</dbReference>
<dbReference type="Proteomes" id="UP000428333">
    <property type="component" value="Linkage Group LG04"/>
</dbReference>
<keyword evidence="9" id="KW-1185">Reference proteome</keyword>
<accession>A0A6A4LVQ2</accession>
<dbReference type="OrthoDB" id="1905920at2759"/>